<evidence type="ECO:0000259" key="1">
    <source>
        <dbReference type="PROSITE" id="PS51725"/>
    </source>
</evidence>
<keyword evidence="2" id="KW-0503">Monooxygenase</keyword>
<accession>A0A1H7FWX3</accession>
<proteinExistence type="predicted"/>
<dbReference type="Proteomes" id="UP000199664">
    <property type="component" value="Unassembled WGS sequence"/>
</dbReference>
<dbReference type="InterPro" id="IPR007138">
    <property type="entry name" value="ABM_dom"/>
</dbReference>
<dbReference type="PROSITE" id="PS51725">
    <property type="entry name" value="ABM"/>
    <property type="match status" value="1"/>
</dbReference>
<dbReference type="AlphaFoldDB" id="A0A1H7FWX3"/>
<dbReference type="InterPro" id="IPR011008">
    <property type="entry name" value="Dimeric_a/b-barrel"/>
</dbReference>
<evidence type="ECO:0000313" key="2">
    <source>
        <dbReference type="EMBL" id="SEK29757.1"/>
    </source>
</evidence>
<organism evidence="2 3">
    <name type="scientific">Bosea lupini</name>
    <dbReference type="NCBI Taxonomy" id="1036779"/>
    <lineage>
        <taxon>Bacteria</taxon>
        <taxon>Pseudomonadati</taxon>
        <taxon>Pseudomonadota</taxon>
        <taxon>Alphaproteobacteria</taxon>
        <taxon>Hyphomicrobiales</taxon>
        <taxon>Boseaceae</taxon>
        <taxon>Bosea</taxon>
    </lineage>
</organism>
<protein>
    <submittedName>
        <fullName evidence="2">Antibiotic biosynthesis monooxygenase</fullName>
    </submittedName>
</protein>
<sequence>MPDQPVVNISVITPKPERFAEFMELQLAQHHAVRGKVEGLIGGRLFRSREDRDVVLVTMFESEEAALRFAHDERFTSHMARVRPLLERAVPGAYDVAYEVGSL</sequence>
<feature type="domain" description="ABM" evidence="1">
    <location>
        <begin position="6"/>
        <end position="96"/>
    </location>
</feature>
<dbReference type="EMBL" id="FOAN01000001">
    <property type="protein sequence ID" value="SEK29757.1"/>
    <property type="molecule type" value="Genomic_DNA"/>
</dbReference>
<gene>
    <name evidence="2" type="ORF">SAMN04515666_101163</name>
</gene>
<dbReference type="STRING" id="1036779.SAMN04515666_101163"/>
<dbReference type="RefSeq" id="WP_091828725.1">
    <property type="nucleotide sequence ID" value="NZ_FOAN01000001.1"/>
</dbReference>
<reference evidence="3" key="1">
    <citation type="submission" date="2016-10" db="EMBL/GenBank/DDBJ databases">
        <authorList>
            <person name="Varghese N."/>
            <person name="Submissions S."/>
        </authorList>
    </citation>
    <scope>NUCLEOTIDE SEQUENCE [LARGE SCALE GENOMIC DNA]</scope>
    <source>
        <strain evidence="3">LMG 26383,CCUG 61248,R- 45681</strain>
    </source>
</reference>
<dbReference type="SUPFAM" id="SSF54909">
    <property type="entry name" value="Dimeric alpha+beta barrel"/>
    <property type="match status" value="1"/>
</dbReference>
<keyword evidence="3" id="KW-1185">Reference proteome</keyword>
<keyword evidence="2" id="KW-0560">Oxidoreductase</keyword>
<dbReference type="GO" id="GO:0004497">
    <property type="term" value="F:monooxygenase activity"/>
    <property type="evidence" value="ECO:0007669"/>
    <property type="project" value="UniProtKB-KW"/>
</dbReference>
<evidence type="ECO:0000313" key="3">
    <source>
        <dbReference type="Proteomes" id="UP000199664"/>
    </source>
</evidence>
<dbReference type="Gene3D" id="3.30.70.100">
    <property type="match status" value="1"/>
</dbReference>
<dbReference type="OrthoDB" id="7188452at2"/>
<dbReference type="Pfam" id="PF03992">
    <property type="entry name" value="ABM"/>
    <property type="match status" value="1"/>
</dbReference>
<name>A0A1H7FWX3_9HYPH</name>